<dbReference type="InterPro" id="IPR006311">
    <property type="entry name" value="TAT_signal"/>
</dbReference>
<dbReference type="EMBL" id="CP063189">
    <property type="protein sequence ID" value="WCZ32635.1"/>
    <property type="molecule type" value="Genomic_DNA"/>
</dbReference>
<dbReference type="InterPro" id="IPR014755">
    <property type="entry name" value="Cu-Rt/internalin_Ig-like"/>
</dbReference>
<dbReference type="Gene3D" id="2.60.40.1220">
    <property type="match status" value="1"/>
</dbReference>
<gene>
    <name evidence="7" type="ORF">CMASS_05970</name>
</gene>
<protein>
    <submittedName>
        <fullName evidence="7">Copper resistance protein CopC</fullName>
    </submittedName>
</protein>
<evidence type="ECO:0000259" key="6">
    <source>
        <dbReference type="Pfam" id="PF04234"/>
    </source>
</evidence>
<sequence length="217" mass="22316">MALTRNRFRRSVAATACAFLGALGTASVAAPLASAHDVVVGGSVEEGKTYDEFPDTITLEFSAIPRDGFNTFAVQDKGSGETLFDAEPTIDGRNLTIDTPDDVHPGDGEYQVGYQITSSDGHATRGGVSFAVEGSGEGDTADGSATADRSAGENSAADANEDADAAESTNSALPWIVGVGAILAAGAVVVLLLGKQRAARDVHSERPERPAHPEDRA</sequence>
<keyword evidence="4" id="KW-1133">Transmembrane helix</keyword>
<dbReference type="RefSeq" id="WP_022862109.1">
    <property type="nucleotide sequence ID" value="NZ_ATVG01000001.1"/>
</dbReference>
<evidence type="ECO:0000313" key="7">
    <source>
        <dbReference type="EMBL" id="WCZ32635.1"/>
    </source>
</evidence>
<feature type="domain" description="CopC" evidence="6">
    <location>
        <begin position="36"/>
        <end position="132"/>
    </location>
</feature>
<proteinExistence type="predicted"/>
<organism evidence="7 8">
    <name type="scientific">Corynebacterium massiliense DSM 45435</name>
    <dbReference type="NCBI Taxonomy" id="1121364"/>
    <lineage>
        <taxon>Bacteria</taxon>
        <taxon>Bacillati</taxon>
        <taxon>Actinomycetota</taxon>
        <taxon>Actinomycetes</taxon>
        <taxon>Mycobacteriales</taxon>
        <taxon>Corynebacteriaceae</taxon>
        <taxon>Corynebacterium</taxon>
    </lineage>
</organism>
<feature type="chain" id="PRO_5046487391" evidence="5">
    <location>
        <begin position="30"/>
        <end position="217"/>
    </location>
</feature>
<evidence type="ECO:0000256" key="3">
    <source>
        <dbReference type="SAM" id="MobiDB-lite"/>
    </source>
</evidence>
<evidence type="ECO:0000256" key="5">
    <source>
        <dbReference type="SAM" id="SignalP"/>
    </source>
</evidence>
<keyword evidence="2" id="KW-0186">Copper</keyword>
<keyword evidence="4" id="KW-0812">Transmembrane</keyword>
<feature type="region of interest" description="Disordered" evidence="3">
    <location>
        <begin position="197"/>
        <end position="217"/>
    </location>
</feature>
<dbReference type="SUPFAM" id="SSF81296">
    <property type="entry name" value="E set domains"/>
    <property type="match status" value="1"/>
</dbReference>
<reference evidence="7 8" key="1">
    <citation type="submission" date="2020-10" db="EMBL/GenBank/DDBJ databases">
        <title>Complete genome sequence of Corynebacterium massiliense DSM 45435, type strain of Corynebacterium massiliense.</title>
        <authorList>
            <person name="Busche T."/>
            <person name="Kalinowski J."/>
            <person name="Ruckert C."/>
        </authorList>
    </citation>
    <scope>NUCLEOTIDE SEQUENCE [LARGE SCALE GENOMIC DNA]</scope>
    <source>
        <strain evidence="7 8">DSM 45435</strain>
    </source>
</reference>
<keyword evidence="1 5" id="KW-0732">Signal</keyword>
<accession>A0ABY7U7F5</accession>
<feature type="compositionally biased region" description="Basic and acidic residues" evidence="3">
    <location>
        <begin position="198"/>
        <end position="217"/>
    </location>
</feature>
<feature type="region of interest" description="Disordered" evidence="3">
    <location>
        <begin position="118"/>
        <end position="165"/>
    </location>
</feature>
<feature type="transmembrane region" description="Helical" evidence="4">
    <location>
        <begin position="172"/>
        <end position="193"/>
    </location>
</feature>
<name>A0ABY7U7F5_9CORY</name>
<evidence type="ECO:0000256" key="2">
    <source>
        <dbReference type="ARBA" id="ARBA00023008"/>
    </source>
</evidence>
<evidence type="ECO:0000256" key="1">
    <source>
        <dbReference type="ARBA" id="ARBA00022729"/>
    </source>
</evidence>
<dbReference type="InterPro" id="IPR014756">
    <property type="entry name" value="Ig_E-set"/>
</dbReference>
<dbReference type="InterPro" id="IPR007348">
    <property type="entry name" value="CopC_dom"/>
</dbReference>
<evidence type="ECO:0000256" key="4">
    <source>
        <dbReference type="SAM" id="Phobius"/>
    </source>
</evidence>
<keyword evidence="8" id="KW-1185">Reference proteome</keyword>
<feature type="signal peptide" evidence="5">
    <location>
        <begin position="1"/>
        <end position="29"/>
    </location>
</feature>
<dbReference type="Proteomes" id="UP001220064">
    <property type="component" value="Chromosome"/>
</dbReference>
<evidence type="ECO:0000313" key="8">
    <source>
        <dbReference type="Proteomes" id="UP001220064"/>
    </source>
</evidence>
<keyword evidence="4" id="KW-0472">Membrane</keyword>
<dbReference type="Pfam" id="PF04234">
    <property type="entry name" value="CopC"/>
    <property type="match status" value="1"/>
</dbReference>
<dbReference type="PROSITE" id="PS51318">
    <property type="entry name" value="TAT"/>
    <property type="match status" value="1"/>
</dbReference>